<dbReference type="GO" id="GO:0003689">
    <property type="term" value="F:DNA clamp loader activity"/>
    <property type="evidence" value="ECO:0007669"/>
    <property type="project" value="InterPro"/>
</dbReference>
<gene>
    <name evidence="6" type="ORF">SLOPH_306</name>
</gene>
<keyword evidence="7" id="KW-1185">Reference proteome</keyword>
<dbReference type="Pfam" id="PF00004">
    <property type="entry name" value="AAA"/>
    <property type="match status" value="1"/>
</dbReference>
<dbReference type="Gene3D" id="3.40.50.300">
    <property type="entry name" value="P-loop containing nucleotide triphosphate hydrolases"/>
    <property type="match status" value="1"/>
</dbReference>
<dbReference type="PANTHER" id="PTHR23389:SF6">
    <property type="entry name" value="REPLICATION FACTOR C SUBUNIT 1"/>
    <property type="match status" value="1"/>
</dbReference>
<accession>S7WC70</accession>
<dbReference type="OMA" id="SKERWCD"/>
<dbReference type="InParanoid" id="S7WC70"/>
<dbReference type="InterPro" id="IPR013725">
    <property type="entry name" value="DNA_replication_fac_RFC1_C"/>
</dbReference>
<dbReference type="STRING" id="1358809.S7WC70"/>
<sequence length="542" mass="62359">MKKVLFPRMEPLKGYTFVFTGELSIDRELAQSKVILLGGRVTTAPSGRTNYLVAGNEPGPSKIKKAKSLGIKIISEEEFNGLVQMNSQGGDDIKTFNEENTQTKKEDTDATKEDNKKSTIWAEKYRPKSTSEILGNNKEIYTLKTAISNKVPGILISGDPGIGKTTAAILSSKECGYEVIELNASDLRNKNMLQNTFKGISYKTDRKKIIIMDEIDGMFSDRGGIAELISIIKNTKNTIICISNDRSNIKLRPLYNLVDIRFKKPNTREILQAIKKILKEENKEIKDNIIMDIISKSDGDLRYTLNNIQNISLGKKTITFQKRNVIKNIFTILQELYKLNRKQNIRVIDEKINMYFLDYDLVPLMVQENYVEGSIYKIKDMADDISMGDIVDGIRRTTMDWSLLPLHGFFSTALPTQTVLKKIEFTKFLGKLSSTNKNKRVINKIFHHLFKVNNSSIEETMLYYFPVLNQYYITQMTHGDTEDIINLLLKNFLLKEDLDEIYTLFRSTIKFDSKIKSKLTREYKKIERKLPYEIEEREEIND</sequence>
<dbReference type="AlphaFoldDB" id="S7WC70"/>
<dbReference type="PIRSF" id="PIRSF036578">
    <property type="entry name" value="RFC1"/>
    <property type="match status" value="1"/>
</dbReference>
<dbReference type="InterPro" id="IPR003593">
    <property type="entry name" value="AAA+_ATPase"/>
</dbReference>
<dbReference type="SUPFAM" id="SSF52113">
    <property type="entry name" value="BRCT domain"/>
    <property type="match status" value="1"/>
</dbReference>
<dbReference type="InterPro" id="IPR012178">
    <property type="entry name" value="RFC1"/>
</dbReference>
<dbReference type="InterPro" id="IPR036420">
    <property type="entry name" value="BRCT_dom_sf"/>
</dbReference>
<dbReference type="GO" id="GO:0006281">
    <property type="term" value="P:DNA repair"/>
    <property type="evidence" value="ECO:0007669"/>
    <property type="project" value="InterPro"/>
</dbReference>
<evidence type="ECO:0000256" key="1">
    <source>
        <dbReference type="ARBA" id="ARBA00006116"/>
    </source>
</evidence>
<dbReference type="SMART" id="SM00292">
    <property type="entry name" value="BRCT"/>
    <property type="match status" value="1"/>
</dbReference>
<evidence type="ECO:0000256" key="4">
    <source>
        <dbReference type="SAM" id="MobiDB-lite"/>
    </source>
</evidence>
<dbReference type="Pfam" id="PF08519">
    <property type="entry name" value="RFC1"/>
    <property type="match status" value="1"/>
</dbReference>
<dbReference type="SUPFAM" id="SSF52540">
    <property type="entry name" value="P-loop containing nucleoside triphosphate hydrolases"/>
    <property type="match status" value="1"/>
</dbReference>
<dbReference type="PROSITE" id="PS50172">
    <property type="entry name" value="BRCT"/>
    <property type="match status" value="1"/>
</dbReference>
<evidence type="ECO:0000313" key="6">
    <source>
        <dbReference type="EMBL" id="EPR79382.1"/>
    </source>
</evidence>
<name>S7WC70_SPRLO</name>
<dbReference type="Gene3D" id="1.20.272.10">
    <property type="match status" value="1"/>
</dbReference>
<dbReference type="InterPro" id="IPR001357">
    <property type="entry name" value="BRCT_dom"/>
</dbReference>
<comment type="caution">
    <text evidence="6">The sequence shown here is derived from an EMBL/GenBank/DDBJ whole genome shotgun (WGS) entry which is preliminary data.</text>
</comment>
<dbReference type="OrthoDB" id="446168at2759"/>
<protein>
    <recommendedName>
        <fullName evidence="2">Replication factor C subunit 1</fullName>
    </recommendedName>
</protein>
<dbReference type="Gene3D" id="1.10.8.60">
    <property type="match status" value="1"/>
</dbReference>
<evidence type="ECO:0000259" key="5">
    <source>
        <dbReference type="PROSITE" id="PS50172"/>
    </source>
</evidence>
<dbReference type="VEuPathDB" id="MicrosporidiaDB:SLOPH_306"/>
<keyword evidence="3" id="KW-0235">DNA replication</keyword>
<dbReference type="EMBL" id="ATCN01000276">
    <property type="protein sequence ID" value="EPR79382.1"/>
    <property type="molecule type" value="Genomic_DNA"/>
</dbReference>
<dbReference type="GO" id="GO:0006271">
    <property type="term" value="P:DNA strand elongation involved in DNA replication"/>
    <property type="evidence" value="ECO:0007669"/>
    <property type="project" value="UniProtKB-ARBA"/>
</dbReference>
<dbReference type="HOGENOM" id="CLU_003574_8_0_1"/>
<dbReference type="GO" id="GO:0005663">
    <property type="term" value="C:DNA replication factor C complex"/>
    <property type="evidence" value="ECO:0007669"/>
    <property type="project" value="InterPro"/>
</dbReference>
<dbReference type="CDD" id="cd00009">
    <property type="entry name" value="AAA"/>
    <property type="match status" value="1"/>
</dbReference>
<dbReference type="InterPro" id="IPR003959">
    <property type="entry name" value="ATPase_AAA_core"/>
</dbReference>
<feature type="region of interest" description="Disordered" evidence="4">
    <location>
        <begin position="91"/>
        <end position="112"/>
    </location>
</feature>
<evidence type="ECO:0000256" key="2">
    <source>
        <dbReference type="ARBA" id="ARBA00020401"/>
    </source>
</evidence>
<dbReference type="InterPro" id="IPR008921">
    <property type="entry name" value="DNA_pol3_clamp-load_cplx_C"/>
</dbReference>
<dbReference type="Pfam" id="PF00533">
    <property type="entry name" value="BRCT"/>
    <property type="match status" value="1"/>
</dbReference>
<proteinExistence type="inferred from homology"/>
<evidence type="ECO:0000313" key="7">
    <source>
        <dbReference type="Proteomes" id="UP000014978"/>
    </source>
</evidence>
<reference evidence="7" key="1">
    <citation type="journal article" date="2013" name="PLoS Genet.">
        <title>The genome of Spraguea lophii and the basis of host-microsporidian interactions.</title>
        <authorList>
            <person name="Campbell S.E."/>
            <person name="Williams T.A."/>
            <person name="Yousuf A."/>
            <person name="Soanes D.M."/>
            <person name="Paszkiewicz K.H."/>
            <person name="Williams B.A.P."/>
        </authorList>
    </citation>
    <scope>NUCLEOTIDE SEQUENCE [LARGE SCALE GENOMIC DNA]</scope>
    <source>
        <strain evidence="7">42_110</strain>
    </source>
</reference>
<dbReference type="GO" id="GO:0005634">
    <property type="term" value="C:nucleus"/>
    <property type="evidence" value="ECO:0007669"/>
    <property type="project" value="TreeGrafter"/>
</dbReference>
<dbReference type="GO" id="GO:0005524">
    <property type="term" value="F:ATP binding"/>
    <property type="evidence" value="ECO:0007669"/>
    <property type="project" value="InterPro"/>
</dbReference>
<feature type="domain" description="BRCT" evidence="5">
    <location>
        <begin position="7"/>
        <end position="77"/>
    </location>
</feature>
<dbReference type="FunCoup" id="S7WC70">
    <property type="interactions" value="232"/>
</dbReference>
<dbReference type="Gene3D" id="3.40.50.10190">
    <property type="entry name" value="BRCT domain"/>
    <property type="match status" value="1"/>
</dbReference>
<evidence type="ECO:0000256" key="3">
    <source>
        <dbReference type="ARBA" id="ARBA00022705"/>
    </source>
</evidence>
<comment type="similarity">
    <text evidence="1">Belongs to the activator 1 large subunit family.</text>
</comment>
<dbReference type="GO" id="GO:0016887">
    <property type="term" value="F:ATP hydrolysis activity"/>
    <property type="evidence" value="ECO:0007669"/>
    <property type="project" value="InterPro"/>
</dbReference>
<dbReference type="InterPro" id="IPR027417">
    <property type="entry name" value="P-loop_NTPase"/>
</dbReference>
<dbReference type="SMART" id="SM00382">
    <property type="entry name" value="AAA"/>
    <property type="match status" value="1"/>
</dbReference>
<organism evidence="6 7">
    <name type="scientific">Spraguea lophii (strain 42_110)</name>
    <name type="common">Microsporidian parasite</name>
    <dbReference type="NCBI Taxonomy" id="1358809"/>
    <lineage>
        <taxon>Eukaryota</taxon>
        <taxon>Fungi</taxon>
        <taxon>Fungi incertae sedis</taxon>
        <taxon>Microsporidia</taxon>
        <taxon>Spragueidae</taxon>
        <taxon>Spraguea</taxon>
    </lineage>
</organism>
<dbReference type="GO" id="GO:0003677">
    <property type="term" value="F:DNA binding"/>
    <property type="evidence" value="ECO:0007669"/>
    <property type="project" value="InterPro"/>
</dbReference>
<dbReference type="SUPFAM" id="SSF48019">
    <property type="entry name" value="post-AAA+ oligomerization domain-like"/>
    <property type="match status" value="1"/>
</dbReference>
<dbReference type="Proteomes" id="UP000014978">
    <property type="component" value="Unassembled WGS sequence"/>
</dbReference>
<dbReference type="PANTHER" id="PTHR23389">
    <property type="entry name" value="CHROMOSOME TRANSMISSION FIDELITY FACTOR 18"/>
    <property type="match status" value="1"/>
</dbReference>